<dbReference type="AlphaFoldDB" id="A0A8E2JWW8"/>
<keyword evidence="7" id="KW-1185">Reference proteome</keyword>
<protein>
    <recommendedName>
        <fullName evidence="5">Zn(2)-C6 fungal-type domain-containing protein</fullName>
    </recommendedName>
</protein>
<dbReference type="Proteomes" id="UP000250140">
    <property type="component" value="Unassembled WGS sequence"/>
</dbReference>
<evidence type="ECO:0000259" key="5">
    <source>
        <dbReference type="PROSITE" id="PS50048"/>
    </source>
</evidence>
<feature type="region of interest" description="Disordered" evidence="4">
    <location>
        <begin position="94"/>
        <end position="136"/>
    </location>
</feature>
<dbReference type="PANTHER" id="PTHR31001">
    <property type="entry name" value="UNCHARACTERIZED TRANSCRIPTIONAL REGULATORY PROTEIN"/>
    <property type="match status" value="1"/>
</dbReference>
<dbReference type="EMBL" id="KV748844">
    <property type="protein sequence ID" value="OCL12680.1"/>
    <property type="molecule type" value="Genomic_DNA"/>
</dbReference>
<evidence type="ECO:0000313" key="7">
    <source>
        <dbReference type="Proteomes" id="UP000250140"/>
    </source>
</evidence>
<organism evidence="6 7">
    <name type="scientific">Glonium stellatum</name>
    <dbReference type="NCBI Taxonomy" id="574774"/>
    <lineage>
        <taxon>Eukaryota</taxon>
        <taxon>Fungi</taxon>
        <taxon>Dikarya</taxon>
        <taxon>Ascomycota</taxon>
        <taxon>Pezizomycotina</taxon>
        <taxon>Dothideomycetes</taxon>
        <taxon>Pleosporomycetidae</taxon>
        <taxon>Gloniales</taxon>
        <taxon>Gloniaceae</taxon>
        <taxon>Glonium</taxon>
    </lineage>
</organism>
<dbReference type="InterPro" id="IPR050613">
    <property type="entry name" value="Sec_Metabolite_Reg"/>
</dbReference>
<evidence type="ECO:0000256" key="4">
    <source>
        <dbReference type="SAM" id="MobiDB-lite"/>
    </source>
</evidence>
<name>A0A8E2JWW8_9PEZI</name>
<dbReference type="Gene3D" id="4.10.240.10">
    <property type="entry name" value="Zn(2)-C6 fungal-type DNA-binding domain"/>
    <property type="match status" value="1"/>
</dbReference>
<dbReference type="SMART" id="SM00906">
    <property type="entry name" value="Fungal_trans"/>
    <property type="match status" value="1"/>
</dbReference>
<gene>
    <name evidence="6" type="ORF">AOQ84DRAFT_333872</name>
</gene>
<evidence type="ECO:0000313" key="6">
    <source>
        <dbReference type="EMBL" id="OCL12680.1"/>
    </source>
</evidence>
<dbReference type="GO" id="GO:0003677">
    <property type="term" value="F:DNA binding"/>
    <property type="evidence" value="ECO:0007669"/>
    <property type="project" value="InterPro"/>
</dbReference>
<dbReference type="SMART" id="SM00066">
    <property type="entry name" value="GAL4"/>
    <property type="match status" value="1"/>
</dbReference>
<dbReference type="SUPFAM" id="SSF57701">
    <property type="entry name" value="Zn2/Cys6 DNA-binding domain"/>
    <property type="match status" value="1"/>
</dbReference>
<dbReference type="GO" id="GO:0005634">
    <property type="term" value="C:nucleus"/>
    <property type="evidence" value="ECO:0007669"/>
    <property type="project" value="UniProtKB-SubCell"/>
</dbReference>
<accession>A0A8E2JWW8</accession>
<dbReference type="CDD" id="cd12148">
    <property type="entry name" value="fungal_TF_MHR"/>
    <property type="match status" value="1"/>
</dbReference>
<feature type="region of interest" description="Disordered" evidence="4">
    <location>
        <begin position="1"/>
        <end position="23"/>
    </location>
</feature>
<dbReference type="PROSITE" id="PS00463">
    <property type="entry name" value="ZN2_CY6_FUNGAL_1"/>
    <property type="match status" value="1"/>
</dbReference>
<dbReference type="Pfam" id="PF00172">
    <property type="entry name" value="Zn_clus"/>
    <property type="match status" value="1"/>
</dbReference>
<comment type="subcellular location">
    <subcellularLocation>
        <location evidence="1">Nucleus</location>
    </subcellularLocation>
</comment>
<dbReference type="OrthoDB" id="435881at2759"/>
<dbReference type="InterPro" id="IPR007219">
    <property type="entry name" value="XnlR_reg_dom"/>
</dbReference>
<feature type="region of interest" description="Disordered" evidence="4">
    <location>
        <begin position="595"/>
        <end position="616"/>
    </location>
</feature>
<feature type="domain" description="Zn(2)-C6 fungal-type" evidence="5">
    <location>
        <begin position="24"/>
        <end position="53"/>
    </location>
</feature>
<dbReference type="GO" id="GO:0000981">
    <property type="term" value="F:DNA-binding transcription factor activity, RNA polymerase II-specific"/>
    <property type="evidence" value="ECO:0007669"/>
    <property type="project" value="InterPro"/>
</dbReference>
<feature type="compositionally biased region" description="Low complexity" evidence="4">
    <location>
        <begin position="597"/>
        <end position="609"/>
    </location>
</feature>
<reference evidence="6 7" key="1">
    <citation type="journal article" date="2016" name="Nat. Commun.">
        <title>Ectomycorrhizal ecology is imprinted in the genome of the dominant symbiotic fungus Cenococcum geophilum.</title>
        <authorList>
            <consortium name="DOE Joint Genome Institute"/>
            <person name="Peter M."/>
            <person name="Kohler A."/>
            <person name="Ohm R.A."/>
            <person name="Kuo A."/>
            <person name="Krutzmann J."/>
            <person name="Morin E."/>
            <person name="Arend M."/>
            <person name="Barry K.W."/>
            <person name="Binder M."/>
            <person name="Choi C."/>
            <person name="Clum A."/>
            <person name="Copeland A."/>
            <person name="Grisel N."/>
            <person name="Haridas S."/>
            <person name="Kipfer T."/>
            <person name="LaButti K."/>
            <person name="Lindquist E."/>
            <person name="Lipzen A."/>
            <person name="Maire R."/>
            <person name="Meier B."/>
            <person name="Mihaltcheva S."/>
            <person name="Molinier V."/>
            <person name="Murat C."/>
            <person name="Poggeler S."/>
            <person name="Quandt C.A."/>
            <person name="Sperisen C."/>
            <person name="Tritt A."/>
            <person name="Tisserant E."/>
            <person name="Crous P.W."/>
            <person name="Henrissat B."/>
            <person name="Nehls U."/>
            <person name="Egli S."/>
            <person name="Spatafora J.W."/>
            <person name="Grigoriev I.V."/>
            <person name="Martin F.M."/>
        </authorList>
    </citation>
    <scope>NUCLEOTIDE SEQUENCE [LARGE SCALE GENOMIC DNA]</scope>
    <source>
        <strain evidence="6 7">CBS 207.34</strain>
    </source>
</reference>
<keyword evidence="3" id="KW-0539">Nucleus</keyword>
<dbReference type="PANTHER" id="PTHR31001:SF77">
    <property type="entry name" value="TRANSCRIPTION FACTOR, PUTATIVE (AFU_ORTHOLOGUE AFUA_3G12940)-RELATED"/>
    <property type="match status" value="1"/>
</dbReference>
<evidence type="ECO:0000256" key="3">
    <source>
        <dbReference type="ARBA" id="ARBA00023242"/>
    </source>
</evidence>
<evidence type="ECO:0000256" key="1">
    <source>
        <dbReference type="ARBA" id="ARBA00004123"/>
    </source>
</evidence>
<evidence type="ECO:0000256" key="2">
    <source>
        <dbReference type="ARBA" id="ARBA00022723"/>
    </source>
</evidence>
<dbReference type="GO" id="GO:0008270">
    <property type="term" value="F:zinc ion binding"/>
    <property type="evidence" value="ECO:0007669"/>
    <property type="project" value="InterPro"/>
</dbReference>
<dbReference type="PROSITE" id="PS50048">
    <property type="entry name" value="ZN2_CY6_FUNGAL_2"/>
    <property type="match status" value="1"/>
</dbReference>
<sequence length="643" mass="73406">MDEERASPSTRRIPPGPQRRFSKPCTTCRRRKVRCDKVSPCSNCLRANTTCEFESSNEVAVYQVRSPEDERVLQEQLARLERMIEGIANISVTVEKQKEQSPKSDVEESKHQRPGVRISAGLSAEPSINPAGSQIFEPGTSTYIERSFWTSMFEDSHEPRYLLKDPKHDTRTSSIQPTALTLGLRPLRPPVDLASFHPPINQGDLLVNTFFQIVEPFVRVVHEPTFRKELLLFRQHKAPFPEEYECLLFATHALTIAALRSDIVLMLFGESRDILLTRYQFATEEALAKNKFVQSRKILVFQAFLYYITYLFERGEYGNATGLTGLAIRLAQQIGVHREPANFSFSPWVAEMRRRMWNYTYYLDSRGLEIEGVDSGLSSTISDTGLPINASDEKWEACRFAKYGSEPPDGNDFTGMTFAIIRQELSFTLRKITRNISTMTPQDSSLLIQQTRDHLENRFLLHIDEEQPMQKLVKVYSEIDLAKLDIMASAAHSVNSLFLQAITLLENIEQAEKEAAANHWDWVFRSSVQWNATAIVLHNLAYRFDGEPVDRAWNQIEIVFRRHNNAEIRLDGTKTWPALEQLRDRALFCHQLRTTGSSHSSGSQASLTSDASVQGSNWPQNLPLPGDFPMNDMFASQQMFELL</sequence>
<dbReference type="InterPro" id="IPR036864">
    <property type="entry name" value="Zn2-C6_fun-type_DNA-bd_sf"/>
</dbReference>
<feature type="compositionally biased region" description="Basic and acidic residues" evidence="4">
    <location>
        <begin position="95"/>
        <end position="111"/>
    </location>
</feature>
<dbReference type="CDD" id="cd00067">
    <property type="entry name" value="GAL4"/>
    <property type="match status" value="1"/>
</dbReference>
<proteinExistence type="predicted"/>
<keyword evidence="2" id="KW-0479">Metal-binding</keyword>
<dbReference type="GO" id="GO:0006351">
    <property type="term" value="P:DNA-templated transcription"/>
    <property type="evidence" value="ECO:0007669"/>
    <property type="project" value="InterPro"/>
</dbReference>
<dbReference type="InterPro" id="IPR001138">
    <property type="entry name" value="Zn2Cys6_DnaBD"/>
</dbReference>
<dbReference type="Pfam" id="PF04082">
    <property type="entry name" value="Fungal_trans"/>
    <property type="match status" value="1"/>
</dbReference>